<comment type="caution">
    <text evidence="1">The sequence shown here is derived from an EMBL/GenBank/DDBJ whole genome shotgun (WGS) entry which is preliminary data.</text>
</comment>
<name>A0A9P7C950_9FUNG</name>
<dbReference type="EMBL" id="JAANIU010006584">
    <property type="protein sequence ID" value="KAG1541170.1"/>
    <property type="molecule type" value="Genomic_DNA"/>
</dbReference>
<sequence length="145" mass="15354">MGRDQRAHAHAVARVIAEHQEGGVERNEATVQRQAIGNRGHAELAHAVVHVVGVGVVAGDRRAALPQGQVGVRQVGRAADDFRQQRGEGFDGQLRGLARGDRRAFGGHLGDVGIGLGNEVGRQLAVRTTGQLGRFRRILAGVLPS</sequence>
<gene>
    <name evidence="1" type="ORF">G6F50_014268</name>
</gene>
<dbReference type="Proteomes" id="UP000740926">
    <property type="component" value="Unassembled WGS sequence"/>
</dbReference>
<organism evidence="1 2">
    <name type="scientific">Rhizopus delemar</name>
    <dbReference type="NCBI Taxonomy" id="936053"/>
    <lineage>
        <taxon>Eukaryota</taxon>
        <taxon>Fungi</taxon>
        <taxon>Fungi incertae sedis</taxon>
        <taxon>Mucoromycota</taxon>
        <taxon>Mucoromycotina</taxon>
        <taxon>Mucoromycetes</taxon>
        <taxon>Mucorales</taxon>
        <taxon>Mucorineae</taxon>
        <taxon>Rhizopodaceae</taxon>
        <taxon>Rhizopus</taxon>
    </lineage>
</organism>
<proteinExistence type="predicted"/>
<accession>A0A9P7C950</accession>
<dbReference type="AlphaFoldDB" id="A0A9P7C950"/>
<reference evidence="1 2" key="1">
    <citation type="journal article" date="2020" name="Microb. Genom.">
        <title>Genetic diversity of clinical and environmental Mucorales isolates obtained from an investigation of mucormycosis cases among solid organ transplant recipients.</title>
        <authorList>
            <person name="Nguyen M.H."/>
            <person name="Kaul D."/>
            <person name="Muto C."/>
            <person name="Cheng S.J."/>
            <person name="Richter R.A."/>
            <person name="Bruno V.M."/>
            <person name="Liu G."/>
            <person name="Beyhan S."/>
            <person name="Sundermann A.J."/>
            <person name="Mounaud S."/>
            <person name="Pasculle A.W."/>
            <person name="Nierman W.C."/>
            <person name="Driscoll E."/>
            <person name="Cumbie R."/>
            <person name="Clancy C.J."/>
            <person name="Dupont C.L."/>
        </authorList>
    </citation>
    <scope>NUCLEOTIDE SEQUENCE [LARGE SCALE GENOMIC DNA]</scope>
    <source>
        <strain evidence="1 2">GL24</strain>
    </source>
</reference>
<keyword evidence="2" id="KW-1185">Reference proteome</keyword>
<evidence type="ECO:0000313" key="1">
    <source>
        <dbReference type="EMBL" id="KAG1541170.1"/>
    </source>
</evidence>
<protein>
    <submittedName>
        <fullName evidence="1">Uncharacterized protein</fullName>
    </submittedName>
</protein>
<evidence type="ECO:0000313" key="2">
    <source>
        <dbReference type="Proteomes" id="UP000740926"/>
    </source>
</evidence>